<evidence type="ECO:0000313" key="2">
    <source>
        <dbReference type="EMBL" id="JAP83110.1"/>
    </source>
</evidence>
<dbReference type="Pfam" id="PF01541">
    <property type="entry name" value="GIY-YIG"/>
    <property type="match status" value="1"/>
</dbReference>
<dbReference type="InterPro" id="IPR000305">
    <property type="entry name" value="GIY-YIG_endonuc"/>
</dbReference>
<dbReference type="AlphaFoldDB" id="A0A131YX77"/>
<name>A0A131YX77_RHIAP</name>
<proteinExistence type="predicted"/>
<organism evidence="2">
    <name type="scientific">Rhipicephalus appendiculatus</name>
    <name type="common">Brown ear tick</name>
    <dbReference type="NCBI Taxonomy" id="34631"/>
    <lineage>
        <taxon>Eukaryota</taxon>
        <taxon>Metazoa</taxon>
        <taxon>Ecdysozoa</taxon>
        <taxon>Arthropoda</taxon>
        <taxon>Chelicerata</taxon>
        <taxon>Arachnida</taxon>
        <taxon>Acari</taxon>
        <taxon>Parasitiformes</taxon>
        <taxon>Ixodida</taxon>
        <taxon>Ixodoidea</taxon>
        <taxon>Ixodidae</taxon>
        <taxon>Rhipicephalinae</taxon>
        <taxon>Rhipicephalus</taxon>
        <taxon>Rhipicephalus</taxon>
    </lineage>
</organism>
<feature type="domain" description="GIY-YIG" evidence="1">
    <location>
        <begin position="4"/>
        <end position="81"/>
    </location>
</feature>
<sequence>MVGVVYRIPLSCGRVYIGQSGKCINERLRQHNCTLKGTPTSHFCTHCRACGCKPFFDNTVILRKHSDRRARELAEAYFIKDAGDDCISEPSVCLLECELRKLNEFFCNS</sequence>
<dbReference type="EMBL" id="GEDV01005447">
    <property type="protein sequence ID" value="JAP83110.1"/>
    <property type="molecule type" value="Transcribed_RNA"/>
</dbReference>
<reference evidence="2" key="1">
    <citation type="journal article" date="2016" name="Ticks Tick Borne Dis.">
        <title>De novo assembly and annotation of the salivary gland transcriptome of Rhipicephalus appendiculatus male and female ticks during blood feeding.</title>
        <authorList>
            <person name="de Castro M.H."/>
            <person name="de Klerk D."/>
            <person name="Pienaar R."/>
            <person name="Latif A.A."/>
            <person name="Rees D.J."/>
            <person name="Mans B.J."/>
        </authorList>
    </citation>
    <scope>NUCLEOTIDE SEQUENCE</scope>
    <source>
        <tissue evidence="2">Salivary glands</tissue>
    </source>
</reference>
<evidence type="ECO:0000259" key="1">
    <source>
        <dbReference type="Pfam" id="PF01541"/>
    </source>
</evidence>
<protein>
    <submittedName>
        <fullName evidence="2">Tick transposon</fullName>
    </submittedName>
</protein>
<accession>A0A131YX77</accession>